<gene>
    <name evidence="4" type="ORF">RJT31_02920</name>
</gene>
<protein>
    <submittedName>
        <fullName evidence="4">Hsp20 family protein</fullName>
    </submittedName>
</protein>
<dbReference type="EMBL" id="CP135018">
    <property type="protein sequence ID" value="XAJ80851.1"/>
    <property type="molecule type" value="Genomic_DNA"/>
</dbReference>
<organism evidence="4">
    <name type="scientific">Buchnera aphidicola</name>
    <name type="common">Aphis aurantii</name>
    <dbReference type="NCBI Taxonomy" id="1470492"/>
    <lineage>
        <taxon>Bacteria</taxon>
        <taxon>Pseudomonadati</taxon>
        <taxon>Pseudomonadota</taxon>
        <taxon>Gammaproteobacteria</taxon>
        <taxon>Enterobacterales</taxon>
        <taxon>Erwiniaceae</taxon>
        <taxon>Buchnera</taxon>
    </lineage>
</organism>
<evidence type="ECO:0000256" key="2">
    <source>
        <dbReference type="RuleBase" id="RU003616"/>
    </source>
</evidence>
<feature type="domain" description="SHSP" evidence="3">
    <location>
        <begin position="34"/>
        <end position="150"/>
    </location>
</feature>
<evidence type="ECO:0000259" key="3">
    <source>
        <dbReference type="PROSITE" id="PS01031"/>
    </source>
</evidence>
<dbReference type="RefSeq" id="WP_343154231.1">
    <property type="nucleotide sequence ID" value="NZ_CP135018.1"/>
</dbReference>
<sequence>MSYRSFSFLPDVNHNSIFSNRFNQIDKMFSTLTGEKPLSDSPLYNFIQINEKKYTLILSVPGYEEKELDISVHNNQLVIQGKKDKNNQNNKKIQKYLHKDIIFGNFSLSFNFDYKIQVNKANLFLGLLELNLECQIPDEDKPKKISINIPNNTQIRNKSNISNV</sequence>
<dbReference type="PROSITE" id="PS01031">
    <property type="entry name" value="SHSP"/>
    <property type="match status" value="1"/>
</dbReference>
<dbReference type="AlphaFoldDB" id="A0AAU6W4R3"/>
<name>A0AAU6W4R3_9GAMM</name>
<evidence type="ECO:0000313" key="4">
    <source>
        <dbReference type="EMBL" id="XAJ80851.1"/>
    </source>
</evidence>
<dbReference type="Pfam" id="PF00011">
    <property type="entry name" value="HSP20"/>
    <property type="match status" value="1"/>
</dbReference>
<reference evidence="4" key="1">
    <citation type="submission" date="2024-06" db="EMBL/GenBank/DDBJ databases">
        <title>Unveiling Genomic Reduction in Obligate Endosymbionts Buchnera of Aphids: Insights from Phylogenomic Comparative Analysis with Novel Genome Data and Co-obligate Endosymbionts.</title>
        <authorList>
            <person name="Lu C."/>
            <person name="Zou T."/>
            <person name="Liu Q."/>
            <person name="Huang X."/>
        </authorList>
    </citation>
    <scope>NUCLEOTIDE SEQUENCE</scope>
    <source>
        <strain evidence="4">Aphau13</strain>
    </source>
</reference>
<dbReference type="PANTHER" id="PTHR47062">
    <property type="match status" value="1"/>
</dbReference>
<dbReference type="InterPro" id="IPR008978">
    <property type="entry name" value="HSP20-like_chaperone"/>
</dbReference>
<dbReference type="Gene3D" id="2.60.40.790">
    <property type="match status" value="1"/>
</dbReference>
<comment type="similarity">
    <text evidence="1 2">Belongs to the small heat shock protein (HSP20) family.</text>
</comment>
<accession>A0AAU6W4R3</accession>
<proteinExistence type="inferred from homology"/>
<dbReference type="InterPro" id="IPR002068">
    <property type="entry name" value="A-crystallin/Hsp20_dom"/>
</dbReference>
<dbReference type="SUPFAM" id="SSF49764">
    <property type="entry name" value="HSP20-like chaperones"/>
    <property type="match status" value="1"/>
</dbReference>
<evidence type="ECO:0000256" key="1">
    <source>
        <dbReference type="PROSITE-ProRule" id="PRU00285"/>
    </source>
</evidence>
<dbReference type="PANTHER" id="PTHR47062:SF1">
    <property type="entry name" value="SMALL HEAT SHOCK PROTEIN IBPA"/>
    <property type="match status" value="1"/>
</dbReference>